<evidence type="ECO:0000256" key="1">
    <source>
        <dbReference type="ARBA" id="ARBA00004496"/>
    </source>
</evidence>
<accession>A0A8H9IVM6</accession>
<keyword evidence="7" id="KW-0808">Transferase</keyword>
<organism evidence="12 13">
    <name type="scientific">Amycolatopsis bartoniae</name>
    <dbReference type="NCBI Taxonomy" id="941986"/>
    <lineage>
        <taxon>Bacteria</taxon>
        <taxon>Bacillati</taxon>
        <taxon>Actinomycetota</taxon>
        <taxon>Actinomycetes</taxon>
        <taxon>Pseudonocardiales</taxon>
        <taxon>Pseudonocardiaceae</taxon>
        <taxon>Amycolatopsis</taxon>
    </lineage>
</organism>
<evidence type="ECO:0000256" key="10">
    <source>
        <dbReference type="ARBA" id="ARBA00031323"/>
    </source>
</evidence>
<comment type="similarity">
    <text evidence="2">Belongs to the methyltransferase superfamily. L-isoaspartyl/D-aspartyl protein methyltransferase family.</text>
</comment>
<dbReference type="EC" id="2.1.1.77" evidence="3"/>
<dbReference type="EMBL" id="BNAV01000006">
    <property type="protein sequence ID" value="GHF66534.1"/>
    <property type="molecule type" value="Genomic_DNA"/>
</dbReference>
<dbReference type="SUPFAM" id="SSF53335">
    <property type="entry name" value="S-adenosyl-L-methionine-dependent methyltransferases"/>
    <property type="match status" value="1"/>
</dbReference>
<dbReference type="GO" id="GO:0005737">
    <property type="term" value="C:cytoplasm"/>
    <property type="evidence" value="ECO:0007669"/>
    <property type="project" value="UniProtKB-SubCell"/>
</dbReference>
<dbReference type="Pfam" id="PF01135">
    <property type="entry name" value="PCMT"/>
    <property type="match status" value="1"/>
</dbReference>
<sequence>MTDSARRTHECIFRVRYVDELVRLFPAVDPAVEKAFRAVDRADFVSGFFVRQGARWSWLTAGRPLTAEAAGWIYANRPLVTVIGLNGAPASSSSMPGLMMAMLDALAVEEGMRVLEIGTGTGYNAALLARLAGASGHVVTIETDSELAATAAERLGALGFTTVDVVGGDGADGHLPGAPYDRLVATAGCRVVPGTWWDQLSGGGRALVPLSHGATYPLTELVPEPRRGSWTGRLAGPANFMGATGAGLGGDVPPYEAVRLPAAEAVAEEDLGVEPDRLADLFFFAGLDVPDARAVRLSGGSLGRKLVAGLGLPATEGAALLCGTSLYVGGTAHSAADRLRKAVEHWHSCGRPALGQYRLRLGPPGGPRGDGHSWRFRRGPAEQVVELAEGR</sequence>
<dbReference type="CDD" id="cd02440">
    <property type="entry name" value="AdoMet_MTases"/>
    <property type="match status" value="1"/>
</dbReference>
<keyword evidence="8" id="KW-0949">S-adenosyl-L-methionine</keyword>
<comment type="caution">
    <text evidence="12">The sequence shown here is derived from an EMBL/GenBank/DDBJ whole genome shotgun (WGS) entry which is preliminary data.</text>
</comment>
<evidence type="ECO:0000313" key="12">
    <source>
        <dbReference type="EMBL" id="GHF66534.1"/>
    </source>
</evidence>
<keyword evidence="5" id="KW-0963">Cytoplasm</keyword>
<dbReference type="OrthoDB" id="5143400at2"/>
<evidence type="ECO:0000313" key="13">
    <source>
        <dbReference type="Proteomes" id="UP000658656"/>
    </source>
</evidence>
<evidence type="ECO:0000256" key="8">
    <source>
        <dbReference type="ARBA" id="ARBA00022691"/>
    </source>
</evidence>
<reference evidence="12" key="2">
    <citation type="submission" date="2020-09" db="EMBL/GenBank/DDBJ databases">
        <authorList>
            <person name="Sun Q."/>
            <person name="Zhou Y."/>
        </authorList>
    </citation>
    <scope>NUCLEOTIDE SEQUENCE</scope>
    <source>
        <strain evidence="12">CGMCC 4.7679</strain>
    </source>
</reference>
<evidence type="ECO:0000256" key="7">
    <source>
        <dbReference type="ARBA" id="ARBA00022679"/>
    </source>
</evidence>
<proteinExistence type="inferred from homology"/>
<protein>
    <recommendedName>
        <fullName evidence="4">Protein-L-isoaspartate O-methyltransferase</fullName>
        <ecNumber evidence="3">2.1.1.77</ecNumber>
    </recommendedName>
    <alternativeName>
        <fullName evidence="11">L-isoaspartyl protein carboxyl methyltransferase</fullName>
    </alternativeName>
    <alternativeName>
        <fullName evidence="9">Protein L-isoaspartyl methyltransferase</fullName>
    </alternativeName>
    <alternativeName>
        <fullName evidence="10">Protein-beta-aspartate methyltransferase</fullName>
    </alternativeName>
</protein>
<dbReference type="InterPro" id="IPR029063">
    <property type="entry name" value="SAM-dependent_MTases_sf"/>
</dbReference>
<keyword evidence="6" id="KW-0489">Methyltransferase</keyword>
<reference evidence="12" key="1">
    <citation type="journal article" date="2014" name="Int. J. Syst. Evol. Microbiol.">
        <title>Complete genome sequence of Corynebacterium casei LMG S-19264T (=DSM 44701T), isolated from a smear-ripened cheese.</title>
        <authorList>
            <consortium name="US DOE Joint Genome Institute (JGI-PGF)"/>
            <person name="Walter F."/>
            <person name="Albersmeier A."/>
            <person name="Kalinowski J."/>
            <person name="Ruckert C."/>
        </authorList>
    </citation>
    <scope>NUCLEOTIDE SEQUENCE</scope>
    <source>
        <strain evidence="12">CGMCC 4.7679</strain>
    </source>
</reference>
<evidence type="ECO:0000256" key="6">
    <source>
        <dbReference type="ARBA" id="ARBA00022603"/>
    </source>
</evidence>
<dbReference type="AlphaFoldDB" id="A0A8H9IVM6"/>
<name>A0A8H9IVM6_9PSEU</name>
<dbReference type="GO" id="GO:0004719">
    <property type="term" value="F:protein-L-isoaspartate (D-aspartate) O-methyltransferase activity"/>
    <property type="evidence" value="ECO:0007669"/>
    <property type="project" value="UniProtKB-EC"/>
</dbReference>
<dbReference type="GO" id="GO:0032259">
    <property type="term" value="P:methylation"/>
    <property type="evidence" value="ECO:0007669"/>
    <property type="project" value="UniProtKB-KW"/>
</dbReference>
<dbReference type="InterPro" id="IPR000682">
    <property type="entry name" value="PCMT"/>
</dbReference>
<keyword evidence="13" id="KW-1185">Reference proteome</keyword>
<dbReference type="PANTHER" id="PTHR11579:SF0">
    <property type="entry name" value="PROTEIN-L-ISOASPARTATE(D-ASPARTATE) O-METHYLTRANSFERASE"/>
    <property type="match status" value="1"/>
</dbReference>
<dbReference type="PANTHER" id="PTHR11579">
    <property type="entry name" value="PROTEIN-L-ISOASPARTATE O-METHYLTRANSFERASE"/>
    <property type="match status" value="1"/>
</dbReference>
<evidence type="ECO:0000256" key="9">
    <source>
        <dbReference type="ARBA" id="ARBA00030757"/>
    </source>
</evidence>
<comment type="subcellular location">
    <subcellularLocation>
        <location evidence="1">Cytoplasm</location>
    </subcellularLocation>
</comment>
<gene>
    <name evidence="12" type="ORF">GCM10017566_45420</name>
</gene>
<dbReference type="Proteomes" id="UP000658656">
    <property type="component" value="Unassembled WGS sequence"/>
</dbReference>
<dbReference type="Gene3D" id="3.40.50.150">
    <property type="entry name" value="Vaccinia Virus protein VP39"/>
    <property type="match status" value="1"/>
</dbReference>
<evidence type="ECO:0000256" key="5">
    <source>
        <dbReference type="ARBA" id="ARBA00022490"/>
    </source>
</evidence>
<evidence type="ECO:0000256" key="4">
    <source>
        <dbReference type="ARBA" id="ARBA00013346"/>
    </source>
</evidence>
<evidence type="ECO:0000256" key="3">
    <source>
        <dbReference type="ARBA" id="ARBA00011890"/>
    </source>
</evidence>
<evidence type="ECO:0000256" key="2">
    <source>
        <dbReference type="ARBA" id="ARBA00005369"/>
    </source>
</evidence>
<evidence type="ECO:0000256" key="11">
    <source>
        <dbReference type="ARBA" id="ARBA00031350"/>
    </source>
</evidence>